<gene>
    <name evidence="9" type="ORF">NCGR_LOCUS65038</name>
</gene>
<evidence type="ECO:0000256" key="4">
    <source>
        <dbReference type="ARBA" id="ARBA00022821"/>
    </source>
</evidence>
<dbReference type="GO" id="GO:0006952">
    <property type="term" value="P:defense response"/>
    <property type="evidence" value="ECO:0007669"/>
    <property type="project" value="UniProtKB-KW"/>
</dbReference>
<dbReference type="OrthoDB" id="337038at2759"/>
<dbReference type="InterPro" id="IPR035940">
    <property type="entry name" value="CAP_sf"/>
</dbReference>
<evidence type="ECO:0000256" key="2">
    <source>
        <dbReference type="ARBA" id="ARBA00009923"/>
    </source>
</evidence>
<feature type="chain" id="PRO_5032895829" description="SCP domain-containing protein" evidence="7">
    <location>
        <begin position="29"/>
        <end position="176"/>
    </location>
</feature>
<sequence>MPKLCQQWRSSHRKKLAWFALAFTVVAAAGVAVAQNTAQDFVNLHNSPRADVGVGNVTWNATVAAYAQSYANQRAGDCRLVHSGGPYGENLFWGSAGYAWAASDAVGSWVAEKQYYDHATNTCSAPSGQSCGHYTQVVWRASTAIGCARVVCSNNAGVFIICNYYPPGNVIGQSPY</sequence>
<dbReference type="PANTHER" id="PTHR10334">
    <property type="entry name" value="CYSTEINE-RICH SECRETORY PROTEIN-RELATED"/>
    <property type="match status" value="1"/>
</dbReference>
<dbReference type="CDD" id="cd05381">
    <property type="entry name" value="CAP_PR-1"/>
    <property type="match status" value="1"/>
</dbReference>
<keyword evidence="5" id="KW-1015">Disulfide bond</keyword>
<dbReference type="InterPro" id="IPR014044">
    <property type="entry name" value="CAP_dom"/>
</dbReference>
<keyword evidence="6" id="KW-0568">Pathogenesis-related protein</keyword>
<dbReference type="Gene3D" id="3.40.33.10">
    <property type="entry name" value="CAP"/>
    <property type="match status" value="1"/>
</dbReference>
<keyword evidence="4" id="KW-0611">Plant defense</keyword>
<dbReference type="FunFam" id="3.40.33.10:FF:000009">
    <property type="entry name" value="Pathogenesis-related protein 1"/>
    <property type="match status" value="1"/>
</dbReference>
<dbReference type="InterPro" id="IPR018244">
    <property type="entry name" value="Allrgn_V5/Tpx1_CS"/>
</dbReference>
<dbReference type="EMBL" id="CAJGYO010000095">
    <property type="protein sequence ID" value="CAD6340940.1"/>
    <property type="molecule type" value="Genomic_DNA"/>
</dbReference>
<organism evidence="9 10">
    <name type="scientific">Miscanthus lutarioriparius</name>
    <dbReference type="NCBI Taxonomy" id="422564"/>
    <lineage>
        <taxon>Eukaryota</taxon>
        <taxon>Viridiplantae</taxon>
        <taxon>Streptophyta</taxon>
        <taxon>Embryophyta</taxon>
        <taxon>Tracheophyta</taxon>
        <taxon>Spermatophyta</taxon>
        <taxon>Magnoliopsida</taxon>
        <taxon>Liliopsida</taxon>
        <taxon>Poales</taxon>
        <taxon>Poaceae</taxon>
        <taxon>PACMAD clade</taxon>
        <taxon>Panicoideae</taxon>
        <taxon>Andropogonodae</taxon>
        <taxon>Andropogoneae</taxon>
        <taxon>Saccharinae</taxon>
        <taxon>Miscanthus</taxon>
    </lineage>
</organism>
<proteinExistence type="inferred from homology"/>
<keyword evidence="3 7" id="KW-0732">Signal</keyword>
<dbReference type="AlphaFoldDB" id="A0A811SDX8"/>
<dbReference type="PRINTS" id="PR00837">
    <property type="entry name" value="V5TPXLIKE"/>
</dbReference>
<evidence type="ECO:0000313" key="9">
    <source>
        <dbReference type="EMBL" id="CAD6340940.1"/>
    </source>
</evidence>
<feature type="domain" description="SCP" evidence="8">
    <location>
        <begin position="36"/>
        <end position="172"/>
    </location>
</feature>
<dbReference type="PROSITE" id="PS01009">
    <property type="entry name" value="CRISP_1"/>
    <property type="match status" value="1"/>
</dbReference>
<evidence type="ECO:0000259" key="8">
    <source>
        <dbReference type="SMART" id="SM00198"/>
    </source>
</evidence>
<dbReference type="Proteomes" id="UP000604825">
    <property type="component" value="Unassembled WGS sequence"/>
</dbReference>
<feature type="signal peptide" evidence="7">
    <location>
        <begin position="1"/>
        <end position="28"/>
    </location>
</feature>
<dbReference type="InterPro" id="IPR001283">
    <property type="entry name" value="CRISP-related"/>
</dbReference>
<evidence type="ECO:0000256" key="7">
    <source>
        <dbReference type="SAM" id="SignalP"/>
    </source>
</evidence>
<dbReference type="Pfam" id="PF00188">
    <property type="entry name" value="CAP"/>
    <property type="match status" value="1"/>
</dbReference>
<evidence type="ECO:0000256" key="6">
    <source>
        <dbReference type="ARBA" id="ARBA00023265"/>
    </source>
</evidence>
<reference evidence="9" key="1">
    <citation type="submission" date="2020-10" db="EMBL/GenBank/DDBJ databases">
        <authorList>
            <person name="Han B."/>
            <person name="Lu T."/>
            <person name="Zhao Q."/>
            <person name="Huang X."/>
            <person name="Zhao Y."/>
        </authorList>
    </citation>
    <scope>NUCLEOTIDE SEQUENCE</scope>
</reference>
<evidence type="ECO:0000256" key="3">
    <source>
        <dbReference type="ARBA" id="ARBA00022729"/>
    </source>
</evidence>
<dbReference type="PROSITE" id="PS01010">
    <property type="entry name" value="CRISP_2"/>
    <property type="match status" value="1"/>
</dbReference>
<keyword evidence="10" id="KW-1185">Reference proteome</keyword>
<accession>A0A811SDX8</accession>
<comment type="function">
    <text evidence="1">Probably involved in the defense reaction of plants against pathogens.</text>
</comment>
<comment type="similarity">
    <text evidence="2">Belongs to the CRISP family.</text>
</comment>
<comment type="caution">
    <text evidence="9">The sequence shown here is derived from an EMBL/GenBank/DDBJ whole genome shotgun (WGS) entry which is preliminary data.</text>
</comment>
<evidence type="ECO:0000256" key="5">
    <source>
        <dbReference type="ARBA" id="ARBA00023157"/>
    </source>
</evidence>
<protein>
    <recommendedName>
        <fullName evidence="8">SCP domain-containing protein</fullName>
    </recommendedName>
</protein>
<dbReference type="SUPFAM" id="SSF55797">
    <property type="entry name" value="PR-1-like"/>
    <property type="match status" value="1"/>
</dbReference>
<name>A0A811SDX8_9POAL</name>
<evidence type="ECO:0000256" key="1">
    <source>
        <dbReference type="ARBA" id="ARBA00003143"/>
    </source>
</evidence>
<dbReference type="SMART" id="SM00198">
    <property type="entry name" value="SCP"/>
    <property type="match status" value="1"/>
</dbReference>
<dbReference type="GO" id="GO:0005576">
    <property type="term" value="C:extracellular region"/>
    <property type="evidence" value="ECO:0007669"/>
    <property type="project" value="InterPro"/>
</dbReference>
<evidence type="ECO:0000313" key="10">
    <source>
        <dbReference type="Proteomes" id="UP000604825"/>
    </source>
</evidence>